<keyword evidence="7" id="KW-0862">Zinc</keyword>
<dbReference type="InterPro" id="IPR049874">
    <property type="entry name" value="ROK_cs"/>
</dbReference>
<dbReference type="FunFam" id="3.30.420.40:FF:000153">
    <property type="entry name" value="Putative fructokinase"/>
    <property type="match status" value="1"/>
</dbReference>
<dbReference type="PANTHER" id="PTHR42742">
    <property type="entry name" value="TRANSCRIPTIONAL REPRESSOR MPRA"/>
    <property type="match status" value="1"/>
</dbReference>
<comment type="caution">
    <text evidence="13">The sequence shown here is derived from an EMBL/GenBank/DDBJ whole genome shotgun (WGS) entry which is preliminary data.</text>
</comment>
<evidence type="ECO:0000256" key="7">
    <source>
        <dbReference type="ARBA" id="ARBA00022833"/>
    </source>
</evidence>
<comment type="catalytic activity">
    <reaction evidence="12">
        <text>D-fructose + ATP = D-fructose 6-phosphate + ADP + H(+)</text>
        <dbReference type="Rhea" id="RHEA:16125"/>
        <dbReference type="ChEBI" id="CHEBI:15378"/>
        <dbReference type="ChEBI" id="CHEBI:30616"/>
        <dbReference type="ChEBI" id="CHEBI:37721"/>
        <dbReference type="ChEBI" id="CHEBI:61527"/>
        <dbReference type="ChEBI" id="CHEBI:456216"/>
        <dbReference type="EC" id="2.7.1.4"/>
    </reaction>
</comment>
<keyword evidence="3" id="KW-0808">Transferase</keyword>
<evidence type="ECO:0000256" key="12">
    <source>
        <dbReference type="ARBA" id="ARBA00048451"/>
    </source>
</evidence>
<comment type="cofactor">
    <cofactor evidence="1">
        <name>Mg(2+)</name>
        <dbReference type="ChEBI" id="CHEBI:18420"/>
    </cofactor>
</comment>
<keyword evidence="8" id="KW-0067">ATP-binding</keyword>
<proteinExistence type="inferred from homology"/>
<dbReference type="GO" id="GO:0046872">
    <property type="term" value="F:metal ion binding"/>
    <property type="evidence" value="ECO:0007669"/>
    <property type="project" value="UniProtKB-KW"/>
</dbReference>
<dbReference type="InterPro" id="IPR000600">
    <property type="entry name" value="ROK"/>
</dbReference>
<dbReference type="GO" id="GO:0005524">
    <property type="term" value="F:ATP binding"/>
    <property type="evidence" value="ECO:0007669"/>
    <property type="project" value="UniProtKB-KW"/>
</dbReference>
<organism evidence="13 14">
    <name type="scientific">Sphingomonas lycopersici</name>
    <dbReference type="NCBI Taxonomy" id="2951807"/>
    <lineage>
        <taxon>Bacteria</taxon>
        <taxon>Pseudomonadati</taxon>
        <taxon>Pseudomonadota</taxon>
        <taxon>Alphaproteobacteria</taxon>
        <taxon>Sphingomonadales</taxon>
        <taxon>Sphingomonadaceae</taxon>
        <taxon>Sphingomonas</taxon>
    </lineage>
</organism>
<evidence type="ECO:0000313" key="14">
    <source>
        <dbReference type="Proteomes" id="UP001165565"/>
    </source>
</evidence>
<protein>
    <recommendedName>
        <fullName evidence="11">fructokinase</fullName>
        <ecNumber evidence="11">2.7.1.4</ecNumber>
    </recommendedName>
</protein>
<evidence type="ECO:0000256" key="11">
    <source>
        <dbReference type="ARBA" id="ARBA00038887"/>
    </source>
</evidence>
<evidence type="ECO:0000256" key="2">
    <source>
        <dbReference type="ARBA" id="ARBA00006479"/>
    </source>
</evidence>
<dbReference type="PANTHER" id="PTHR42742:SF3">
    <property type="entry name" value="FRUCTOKINASE"/>
    <property type="match status" value="1"/>
</dbReference>
<dbReference type="GO" id="GO:0008865">
    <property type="term" value="F:fructokinase activity"/>
    <property type="evidence" value="ECO:0007669"/>
    <property type="project" value="UniProtKB-EC"/>
</dbReference>
<dbReference type="EC" id="2.7.1.4" evidence="11"/>
<evidence type="ECO:0000256" key="8">
    <source>
        <dbReference type="ARBA" id="ARBA00022840"/>
    </source>
</evidence>
<comment type="similarity">
    <text evidence="2">Belongs to the ROK (NagC/XylR) family.</text>
</comment>
<dbReference type="EMBL" id="JANFAV010000003">
    <property type="protein sequence ID" value="MCW6534364.1"/>
    <property type="molecule type" value="Genomic_DNA"/>
</dbReference>
<keyword evidence="14" id="KW-1185">Reference proteome</keyword>
<evidence type="ECO:0000256" key="5">
    <source>
        <dbReference type="ARBA" id="ARBA00022741"/>
    </source>
</evidence>
<dbReference type="Gene3D" id="3.30.420.40">
    <property type="match status" value="2"/>
</dbReference>
<dbReference type="Pfam" id="PF00480">
    <property type="entry name" value="ROK"/>
    <property type="match status" value="1"/>
</dbReference>
<dbReference type="PROSITE" id="PS01125">
    <property type="entry name" value="ROK"/>
    <property type="match status" value="1"/>
</dbReference>
<dbReference type="Proteomes" id="UP001165565">
    <property type="component" value="Unassembled WGS sequence"/>
</dbReference>
<keyword evidence="10" id="KW-0119">Carbohydrate metabolism</keyword>
<evidence type="ECO:0000256" key="3">
    <source>
        <dbReference type="ARBA" id="ARBA00022679"/>
    </source>
</evidence>
<dbReference type="SUPFAM" id="SSF53067">
    <property type="entry name" value="Actin-like ATPase domain"/>
    <property type="match status" value="1"/>
</dbReference>
<evidence type="ECO:0000256" key="6">
    <source>
        <dbReference type="ARBA" id="ARBA00022777"/>
    </source>
</evidence>
<sequence length="293" mass="30121">MDGKIALIEAGGTKFIVGVGDSSRQIRARTRIDTTRPEETIPAAIDWLRAHGDDYAAVGIASFGPLDLDPASPDWGHVTRTAKPHWSGADIAGPFARAFGCPIAIDTDVNGAALAEWLWGAGAGTNSTLYLTVGTGIGGGAVLGGHVIRGLSHPEMGHISMPRHPDDAGFTGSCPFHGDCLEGLAAGPAIAARWGASLSDLAPDHPAHRIIAWYLAQAIRSFQAILQPARIILGGGVMQTPGLLDQVRIAARDAGGGYFPGEVSEIVTPPGLGGDAGLLGALALALGRERTIG</sequence>
<evidence type="ECO:0000256" key="9">
    <source>
        <dbReference type="ARBA" id="ARBA00022842"/>
    </source>
</evidence>
<accession>A0AA42CPH6</accession>
<dbReference type="InterPro" id="IPR051804">
    <property type="entry name" value="Carb_Metab_Reg_Kinase/Isom"/>
</dbReference>
<name>A0AA42CPH6_9SPHN</name>
<reference evidence="13" key="1">
    <citation type="submission" date="2022-06" db="EMBL/GenBank/DDBJ databases">
        <title>Sphingomonas sp. nov. isolated from rhizosphere soil of tomato.</title>
        <authorList>
            <person name="Dong H."/>
            <person name="Gao R."/>
        </authorList>
    </citation>
    <scope>NUCLEOTIDE SEQUENCE</scope>
    <source>
        <strain evidence="13">MMSM24</strain>
    </source>
</reference>
<dbReference type="AlphaFoldDB" id="A0AA42CPH6"/>
<gene>
    <name evidence="13" type="ORF">NEE01_06140</name>
</gene>
<evidence type="ECO:0000313" key="13">
    <source>
        <dbReference type="EMBL" id="MCW6534364.1"/>
    </source>
</evidence>
<dbReference type="CDD" id="cd24067">
    <property type="entry name" value="ASKHA_NBD_ROK_BsFRK-like"/>
    <property type="match status" value="1"/>
</dbReference>
<keyword evidence="5" id="KW-0547">Nucleotide-binding</keyword>
<evidence type="ECO:0000256" key="10">
    <source>
        <dbReference type="ARBA" id="ARBA00023277"/>
    </source>
</evidence>
<keyword evidence="4" id="KW-0479">Metal-binding</keyword>
<keyword evidence="6" id="KW-0418">Kinase</keyword>
<evidence type="ECO:0000256" key="1">
    <source>
        <dbReference type="ARBA" id="ARBA00001946"/>
    </source>
</evidence>
<dbReference type="InterPro" id="IPR043129">
    <property type="entry name" value="ATPase_NBD"/>
</dbReference>
<dbReference type="RefSeq" id="WP_265268287.1">
    <property type="nucleotide sequence ID" value="NZ_JANFAV010000003.1"/>
</dbReference>
<evidence type="ECO:0000256" key="4">
    <source>
        <dbReference type="ARBA" id="ARBA00022723"/>
    </source>
</evidence>
<keyword evidence="9" id="KW-0460">Magnesium</keyword>